<feature type="compositionally biased region" description="Polar residues" evidence="1">
    <location>
        <begin position="153"/>
        <end position="172"/>
    </location>
</feature>
<keyword evidence="5" id="KW-1185">Reference proteome</keyword>
<dbReference type="RefSeq" id="WP_185253644.1">
    <property type="nucleotide sequence ID" value="NZ_JACKXE010000001.1"/>
</dbReference>
<feature type="compositionally biased region" description="Polar residues" evidence="1">
    <location>
        <begin position="132"/>
        <end position="143"/>
    </location>
</feature>
<evidence type="ECO:0000256" key="2">
    <source>
        <dbReference type="SAM" id="Phobius"/>
    </source>
</evidence>
<evidence type="ECO:0000256" key="3">
    <source>
        <dbReference type="SAM" id="SignalP"/>
    </source>
</evidence>
<dbReference type="EMBL" id="JACKXE010000001">
    <property type="protein sequence ID" value="MBB6628604.1"/>
    <property type="molecule type" value="Genomic_DNA"/>
</dbReference>
<feature type="compositionally biased region" description="Pro residues" evidence="1">
    <location>
        <begin position="191"/>
        <end position="200"/>
    </location>
</feature>
<evidence type="ECO:0000313" key="5">
    <source>
        <dbReference type="Proteomes" id="UP000523955"/>
    </source>
</evidence>
<feature type="signal peptide" evidence="3">
    <location>
        <begin position="1"/>
        <end position="29"/>
    </location>
</feature>
<dbReference type="AlphaFoldDB" id="A0A7X0VBC0"/>
<comment type="caution">
    <text evidence="4">The sequence shown here is derived from an EMBL/GenBank/DDBJ whole genome shotgun (WGS) entry which is preliminary data.</text>
</comment>
<keyword evidence="3" id="KW-0732">Signal</keyword>
<name>A0A7X0VBC0_9ACTN</name>
<keyword evidence="2" id="KW-0812">Transmembrane</keyword>
<feature type="compositionally biased region" description="Gly residues" evidence="1">
    <location>
        <begin position="462"/>
        <end position="471"/>
    </location>
</feature>
<evidence type="ECO:0000256" key="1">
    <source>
        <dbReference type="SAM" id="MobiDB-lite"/>
    </source>
</evidence>
<gene>
    <name evidence="4" type="ORF">H5V45_14860</name>
</gene>
<organism evidence="4 5">
    <name type="scientific">Nocardioides luti</name>
    <dbReference type="NCBI Taxonomy" id="2761101"/>
    <lineage>
        <taxon>Bacteria</taxon>
        <taxon>Bacillati</taxon>
        <taxon>Actinomycetota</taxon>
        <taxon>Actinomycetes</taxon>
        <taxon>Propionibacteriales</taxon>
        <taxon>Nocardioidaceae</taxon>
        <taxon>Nocardioides</taxon>
    </lineage>
</organism>
<dbReference type="NCBIfam" id="NF040603">
    <property type="entry name" value="choice_anch_P"/>
    <property type="match status" value="1"/>
</dbReference>
<sequence length="562" mass="54931">MTSTRTTSQRFVRSLAATAVVGVMLPVAAAAPARAEGGGDAPYAGFSTEAVATPVKIEVYEPTIPVPATPQAELSLGYSKVAADTGSSAGRASYLWPGDAVGEGFKTIVENLGLPQEVSGPLAEGGYPFQVNSTYPSGENSQADEPFPGMVMRTSSGERTTSAQTGYSTNCQVDDGGSGSGDGGGGTPGVPGLPPLPGLPGLPGAGRSGGSSAADAAAALLGGGTTSASGKHSGKSAQEEKASCQLPAELAALVDFGGYASTSTSTNTGSKVGATSKAHLADIDLLGGVITISDVHAQALTTSNGHRTKPSGGSGYGTLAIAGQEFTIGPDGIHAAGQSQPIPGLPDDPAKALEQLGITITVPKPAYERDGDQATSQVAALVVQLDTKQLRSKLDGVPFDEIVGAVPDEAGQLKSLLGALVHLSPRFVVTLGDVTSLVDTVQALETTPPSTPDDPASTNPSGGDGAGGSTTGGATAPSAGAPAAPGGDAPAGDGADGDLTDAAPAAAGLPPLFSIPGVLLVGGIALAAVGGSYFRKIGALALGGTGACPHGLDSGLPDLRKA</sequence>
<protein>
    <submittedName>
        <fullName evidence="4">Uncharacterized protein</fullName>
    </submittedName>
</protein>
<dbReference type="Proteomes" id="UP000523955">
    <property type="component" value="Unassembled WGS sequence"/>
</dbReference>
<accession>A0A7X0VBC0</accession>
<feature type="transmembrane region" description="Helical" evidence="2">
    <location>
        <begin position="513"/>
        <end position="534"/>
    </location>
</feature>
<keyword evidence="2" id="KW-0472">Membrane</keyword>
<feature type="region of interest" description="Disordered" evidence="1">
    <location>
        <begin position="445"/>
        <end position="499"/>
    </location>
</feature>
<feature type="chain" id="PRO_5038823014" evidence="3">
    <location>
        <begin position="30"/>
        <end position="562"/>
    </location>
</feature>
<reference evidence="4 5" key="1">
    <citation type="submission" date="2020-08" db="EMBL/GenBank/DDBJ databases">
        <authorList>
            <person name="Seo M.-J."/>
        </authorList>
    </citation>
    <scope>NUCLEOTIDE SEQUENCE [LARGE SCALE GENOMIC DNA]</scope>
    <source>
        <strain evidence="4 5">KIGAM211</strain>
    </source>
</reference>
<feature type="region of interest" description="Disordered" evidence="1">
    <location>
        <begin position="132"/>
        <end position="213"/>
    </location>
</feature>
<feature type="compositionally biased region" description="Gly residues" evidence="1">
    <location>
        <begin position="176"/>
        <end position="189"/>
    </location>
</feature>
<feature type="compositionally biased region" description="Low complexity" evidence="1">
    <location>
        <begin position="472"/>
        <end position="493"/>
    </location>
</feature>
<proteinExistence type="predicted"/>
<evidence type="ECO:0000313" key="4">
    <source>
        <dbReference type="EMBL" id="MBB6628604.1"/>
    </source>
</evidence>
<keyword evidence="2" id="KW-1133">Transmembrane helix</keyword>